<keyword evidence="2" id="KW-1185">Reference proteome</keyword>
<dbReference type="EMBL" id="CP043420">
    <property type="protein sequence ID" value="QEL10901.1"/>
    <property type="molecule type" value="Genomic_DNA"/>
</dbReference>
<dbReference type="Proteomes" id="UP000322553">
    <property type="component" value="Chromosome"/>
</dbReference>
<reference evidence="1 2" key="1">
    <citation type="submission" date="2019-08" db="EMBL/GenBank/DDBJ databases">
        <title>Complete genome sequence of Kushneria sp. YCWA18, a halophilic phosphate-solubilizing bacterium isolated from Daqiao saltern in China.</title>
        <authorList>
            <person name="Du G.-X."/>
            <person name="Qu L.-Y."/>
        </authorList>
    </citation>
    <scope>NUCLEOTIDE SEQUENCE [LARGE SCALE GENOMIC DNA]</scope>
    <source>
        <strain evidence="1 2">YCWA18</strain>
    </source>
</reference>
<sequence length="91" mass="10227">MINRMNLGTIHFALAFGIMFALTRDPWISGLVSLIAPMIHAVAVLAHSASWRRLFQQTAERQNSAGHSDTLQCRFCTRSQESGDRHPHMHA</sequence>
<dbReference type="STRING" id="657387.BH688_03250"/>
<evidence type="ECO:0000313" key="1">
    <source>
        <dbReference type="EMBL" id="QEL10901.1"/>
    </source>
</evidence>
<dbReference type="AlphaFoldDB" id="A0A1S1P2M3"/>
<dbReference type="KEGG" id="kuy:FY550_07010"/>
<protein>
    <submittedName>
        <fullName evidence="1">DUF2061 domain-containing protein</fullName>
    </submittedName>
</protein>
<dbReference type="OrthoDB" id="9133582at2"/>
<proteinExistence type="predicted"/>
<dbReference type="RefSeq" id="WP_070977221.1">
    <property type="nucleotide sequence ID" value="NZ_CP043420.1"/>
</dbReference>
<name>A0A1S1P2M3_9GAMM</name>
<organism evidence="1 2">
    <name type="scientific">Kushneria phosphatilytica</name>
    <dbReference type="NCBI Taxonomy" id="657387"/>
    <lineage>
        <taxon>Bacteria</taxon>
        <taxon>Pseudomonadati</taxon>
        <taxon>Pseudomonadota</taxon>
        <taxon>Gammaproteobacteria</taxon>
        <taxon>Oceanospirillales</taxon>
        <taxon>Halomonadaceae</taxon>
        <taxon>Kushneria</taxon>
    </lineage>
</organism>
<dbReference type="InterPro" id="IPR018638">
    <property type="entry name" value="DUF2061_membrane"/>
</dbReference>
<accession>A0A1S1P2M3</accession>
<gene>
    <name evidence="1" type="ORF">FY550_07010</name>
</gene>
<dbReference type="Pfam" id="PF09834">
    <property type="entry name" value="DUF2061"/>
    <property type="match status" value="1"/>
</dbReference>
<evidence type="ECO:0000313" key="2">
    <source>
        <dbReference type="Proteomes" id="UP000322553"/>
    </source>
</evidence>